<protein>
    <submittedName>
        <fullName evidence="1">Uncharacterized protein</fullName>
    </submittedName>
</protein>
<name>A0A8J8SHQ4_9FIRM</name>
<sequence>MKDCCDYKKKIKLKLTTCDCCVATLTKLIEKHFEEGDIIGITFIDEGVASIATGVFVEVCNGVVIIDDLLLEDTTSFIPLCDVSSVEKGIVPTGDPLTVTLK</sequence>
<dbReference type="Proteomes" id="UP000683246">
    <property type="component" value="Chromosome"/>
</dbReference>
<proteinExistence type="predicted"/>
<organism evidence="1 2">
    <name type="scientific">Vallitalea pronyensis</name>
    <dbReference type="NCBI Taxonomy" id="1348613"/>
    <lineage>
        <taxon>Bacteria</taxon>
        <taxon>Bacillati</taxon>
        <taxon>Bacillota</taxon>
        <taxon>Clostridia</taxon>
        <taxon>Lachnospirales</taxon>
        <taxon>Vallitaleaceae</taxon>
        <taxon>Vallitalea</taxon>
    </lineage>
</organism>
<gene>
    <name evidence="1" type="ORF">HZI73_18170</name>
</gene>
<evidence type="ECO:0000313" key="1">
    <source>
        <dbReference type="EMBL" id="QUI24100.1"/>
    </source>
</evidence>
<keyword evidence="2" id="KW-1185">Reference proteome</keyword>
<dbReference type="EMBL" id="CP058649">
    <property type="protein sequence ID" value="QUI24100.1"/>
    <property type="molecule type" value="Genomic_DNA"/>
</dbReference>
<evidence type="ECO:0000313" key="2">
    <source>
        <dbReference type="Proteomes" id="UP000683246"/>
    </source>
</evidence>
<dbReference type="AlphaFoldDB" id="A0A8J8SHQ4"/>
<accession>A0A8J8SHQ4</accession>
<reference evidence="1" key="1">
    <citation type="submission" date="2020-07" db="EMBL/GenBank/DDBJ databases">
        <title>Vallitalea pronyensis genome.</title>
        <authorList>
            <person name="Postec A."/>
        </authorList>
    </citation>
    <scope>NUCLEOTIDE SEQUENCE</scope>
    <source>
        <strain evidence="1">FatNI3</strain>
    </source>
</reference>
<dbReference type="RefSeq" id="WP_212694792.1">
    <property type="nucleotide sequence ID" value="NZ_CP058649.1"/>
</dbReference>
<dbReference type="KEGG" id="vpy:HZI73_18170"/>